<dbReference type="Proteomes" id="UP000308054">
    <property type="component" value="Unassembled WGS sequence"/>
</dbReference>
<dbReference type="EMBL" id="SRXW01000002">
    <property type="protein sequence ID" value="TGY89157.1"/>
    <property type="molecule type" value="Genomic_DNA"/>
</dbReference>
<organism evidence="3 4">
    <name type="scientific">Marinicauda algicola</name>
    <dbReference type="NCBI Taxonomy" id="2029849"/>
    <lineage>
        <taxon>Bacteria</taxon>
        <taxon>Pseudomonadati</taxon>
        <taxon>Pseudomonadota</taxon>
        <taxon>Alphaproteobacteria</taxon>
        <taxon>Maricaulales</taxon>
        <taxon>Maricaulaceae</taxon>
        <taxon>Marinicauda</taxon>
    </lineage>
</organism>
<evidence type="ECO:0000256" key="1">
    <source>
        <dbReference type="SAM" id="Coils"/>
    </source>
</evidence>
<comment type="caution">
    <text evidence="3">The sequence shown here is derived from an EMBL/GenBank/DDBJ whole genome shotgun (WGS) entry which is preliminary data.</text>
</comment>
<accession>A0A4S2H0T5</accession>
<feature type="coiled-coil region" evidence="1">
    <location>
        <begin position="7"/>
        <end position="34"/>
    </location>
</feature>
<keyword evidence="4" id="KW-1185">Reference proteome</keyword>
<evidence type="ECO:0000313" key="3">
    <source>
        <dbReference type="EMBL" id="TGY89157.1"/>
    </source>
</evidence>
<keyword evidence="1" id="KW-0175">Coiled coil</keyword>
<proteinExistence type="predicted"/>
<feature type="region of interest" description="Disordered" evidence="2">
    <location>
        <begin position="67"/>
        <end position="86"/>
    </location>
</feature>
<dbReference type="RefSeq" id="WP_135995696.1">
    <property type="nucleotide sequence ID" value="NZ_SRXW01000002.1"/>
</dbReference>
<evidence type="ECO:0000256" key="2">
    <source>
        <dbReference type="SAM" id="MobiDB-lite"/>
    </source>
</evidence>
<sequence length="86" mass="9384">MRPETEAETLRDRLSRMERQLAHVEQLLAALARHAGIDAGDCPACGYGRLQYTVDKTHRTFGVVSTACDSSEQEPAAESPTRVSPA</sequence>
<evidence type="ECO:0000313" key="4">
    <source>
        <dbReference type="Proteomes" id="UP000308054"/>
    </source>
</evidence>
<dbReference type="AlphaFoldDB" id="A0A4S2H0T5"/>
<gene>
    <name evidence="3" type="ORF">E5163_08515</name>
</gene>
<reference evidence="3 4" key="1">
    <citation type="journal article" date="2017" name="Int. J. Syst. Evol. Microbiol.">
        <title>Marinicauda algicola sp. nov., isolated from a marine red alga Rhodosorus marinus.</title>
        <authorList>
            <person name="Jeong S.E."/>
            <person name="Jeon S.H."/>
            <person name="Chun B.H."/>
            <person name="Kim D.W."/>
            <person name="Jeon C.O."/>
        </authorList>
    </citation>
    <scope>NUCLEOTIDE SEQUENCE [LARGE SCALE GENOMIC DNA]</scope>
    <source>
        <strain evidence="3 4">JCM 31718</strain>
    </source>
</reference>
<name>A0A4S2H0T5_9PROT</name>
<protein>
    <submittedName>
        <fullName evidence="3">Uncharacterized protein</fullName>
    </submittedName>
</protein>